<keyword evidence="6 10" id="KW-0238">DNA-binding</keyword>
<dbReference type="PROSITE" id="PS51843">
    <property type="entry name" value="NR_LBD"/>
    <property type="match status" value="1"/>
</dbReference>
<dbReference type="PRINTS" id="PR00398">
    <property type="entry name" value="STRDHORMONER"/>
</dbReference>
<dbReference type="GO" id="GO:0005634">
    <property type="term" value="C:nucleus"/>
    <property type="evidence" value="ECO:0007669"/>
    <property type="project" value="UniProtKB-SubCell"/>
</dbReference>
<dbReference type="InterPro" id="IPR000536">
    <property type="entry name" value="Nucl_hrmn_rcpt_lig-bd"/>
</dbReference>
<organism evidence="13 14">
    <name type="scientific">Bicyclus anynana</name>
    <name type="common">Squinting bush brown butterfly</name>
    <dbReference type="NCBI Taxonomy" id="110368"/>
    <lineage>
        <taxon>Eukaryota</taxon>
        <taxon>Metazoa</taxon>
        <taxon>Ecdysozoa</taxon>
        <taxon>Arthropoda</taxon>
        <taxon>Hexapoda</taxon>
        <taxon>Insecta</taxon>
        <taxon>Pterygota</taxon>
        <taxon>Neoptera</taxon>
        <taxon>Endopterygota</taxon>
        <taxon>Lepidoptera</taxon>
        <taxon>Glossata</taxon>
        <taxon>Ditrysia</taxon>
        <taxon>Papilionoidea</taxon>
        <taxon>Nymphalidae</taxon>
        <taxon>Satyrinae</taxon>
        <taxon>Satyrini</taxon>
        <taxon>Mycalesina</taxon>
        <taxon>Bicyclus</taxon>
    </lineage>
</organism>
<dbReference type="SUPFAM" id="SSF57716">
    <property type="entry name" value="Glucocorticoid receptor-like (DNA-binding domain)"/>
    <property type="match status" value="1"/>
</dbReference>
<keyword evidence="9 10" id="KW-0539">Nucleus</keyword>
<evidence type="ECO:0000256" key="2">
    <source>
        <dbReference type="ARBA" id="ARBA00022723"/>
    </source>
</evidence>
<dbReference type="GO" id="GO:0043565">
    <property type="term" value="F:sequence-specific DNA binding"/>
    <property type="evidence" value="ECO:0007669"/>
    <property type="project" value="InterPro"/>
</dbReference>
<protein>
    <submittedName>
        <fullName evidence="14">Retinoic acid receptor RXR-alpha-A-like</fullName>
    </submittedName>
</protein>
<keyword evidence="2 10" id="KW-0479">Metal-binding</keyword>
<reference evidence="14" key="1">
    <citation type="submission" date="2025-08" db="UniProtKB">
        <authorList>
            <consortium name="RefSeq"/>
        </authorList>
    </citation>
    <scope>IDENTIFICATION</scope>
</reference>
<evidence type="ECO:0000256" key="5">
    <source>
        <dbReference type="ARBA" id="ARBA00023015"/>
    </source>
</evidence>
<evidence type="ECO:0000259" key="11">
    <source>
        <dbReference type="PROSITE" id="PS51030"/>
    </source>
</evidence>
<comment type="subcellular location">
    <subcellularLocation>
        <location evidence="1 10">Nucleus</location>
    </subcellularLocation>
</comment>
<name>A0A6J1N6Z0_BICAN</name>
<feature type="domain" description="Nuclear receptor" evidence="11">
    <location>
        <begin position="6"/>
        <end position="81"/>
    </location>
</feature>
<evidence type="ECO:0000256" key="3">
    <source>
        <dbReference type="ARBA" id="ARBA00022771"/>
    </source>
</evidence>
<evidence type="ECO:0000256" key="7">
    <source>
        <dbReference type="ARBA" id="ARBA00023163"/>
    </source>
</evidence>
<evidence type="ECO:0000256" key="1">
    <source>
        <dbReference type="ARBA" id="ARBA00004123"/>
    </source>
</evidence>
<dbReference type="RefSeq" id="XP_023938756.2">
    <property type="nucleotide sequence ID" value="XM_024082988.2"/>
</dbReference>
<dbReference type="Pfam" id="PF00104">
    <property type="entry name" value="Hormone_recep"/>
    <property type="match status" value="1"/>
</dbReference>
<feature type="domain" description="NR LBD" evidence="12">
    <location>
        <begin position="314"/>
        <end position="524"/>
    </location>
</feature>
<dbReference type="PROSITE" id="PS51030">
    <property type="entry name" value="NUCLEAR_REC_DBD_2"/>
    <property type="match status" value="1"/>
</dbReference>
<evidence type="ECO:0000256" key="4">
    <source>
        <dbReference type="ARBA" id="ARBA00022833"/>
    </source>
</evidence>
<dbReference type="PROSITE" id="PS00031">
    <property type="entry name" value="NUCLEAR_REC_DBD_1"/>
    <property type="match status" value="1"/>
</dbReference>
<keyword evidence="4 10" id="KW-0862">Zinc</keyword>
<dbReference type="OrthoDB" id="5771769at2759"/>
<evidence type="ECO:0000256" key="9">
    <source>
        <dbReference type="ARBA" id="ARBA00023242"/>
    </source>
</evidence>
<keyword evidence="8 10" id="KW-0675">Receptor</keyword>
<dbReference type="PRINTS" id="PR00047">
    <property type="entry name" value="STROIDFINGER"/>
</dbReference>
<dbReference type="SUPFAM" id="SSF48508">
    <property type="entry name" value="Nuclear receptor ligand-binding domain"/>
    <property type="match status" value="1"/>
</dbReference>
<dbReference type="InterPro" id="IPR013088">
    <property type="entry name" value="Znf_NHR/GATA"/>
</dbReference>
<keyword evidence="5 10" id="KW-0805">Transcription regulation</keyword>
<dbReference type="AlphaFoldDB" id="A0A6J1N6Z0"/>
<dbReference type="SMART" id="SM00399">
    <property type="entry name" value="ZnF_C4"/>
    <property type="match status" value="1"/>
</dbReference>
<dbReference type="InterPro" id="IPR001628">
    <property type="entry name" value="Znf_hrmn_rcpt"/>
</dbReference>
<dbReference type="CDD" id="cd07164">
    <property type="entry name" value="NR_DBD_PNR_like_1"/>
    <property type="match status" value="1"/>
</dbReference>
<dbReference type="Proteomes" id="UP001652582">
    <property type="component" value="Chromosome Z"/>
</dbReference>
<comment type="similarity">
    <text evidence="10">Belongs to the nuclear hormone receptor family.</text>
</comment>
<dbReference type="InterPro" id="IPR035500">
    <property type="entry name" value="NHR-like_dom_sf"/>
</dbReference>
<dbReference type="KEGG" id="bany:112046360"/>
<evidence type="ECO:0000256" key="8">
    <source>
        <dbReference type="ARBA" id="ARBA00023170"/>
    </source>
</evidence>
<dbReference type="Gene3D" id="1.10.565.10">
    <property type="entry name" value="Retinoid X Receptor"/>
    <property type="match status" value="1"/>
</dbReference>
<dbReference type="SMART" id="SM00430">
    <property type="entry name" value="HOLI"/>
    <property type="match status" value="1"/>
</dbReference>
<proteinExistence type="inferred from homology"/>
<evidence type="ECO:0000256" key="6">
    <source>
        <dbReference type="ARBA" id="ARBA00023125"/>
    </source>
</evidence>
<evidence type="ECO:0000259" key="12">
    <source>
        <dbReference type="PROSITE" id="PS51843"/>
    </source>
</evidence>
<dbReference type="InterPro" id="IPR050274">
    <property type="entry name" value="Nuclear_hormone_rcpt_NR2"/>
</dbReference>
<gene>
    <name evidence="14" type="primary">LOC112046360</name>
</gene>
<dbReference type="GO" id="GO:0003700">
    <property type="term" value="F:DNA-binding transcription factor activity"/>
    <property type="evidence" value="ECO:0007669"/>
    <property type="project" value="InterPro"/>
</dbReference>
<evidence type="ECO:0000313" key="14">
    <source>
        <dbReference type="RefSeq" id="XP_023938756.2"/>
    </source>
</evidence>
<evidence type="ECO:0000256" key="10">
    <source>
        <dbReference type="RuleBase" id="RU004334"/>
    </source>
</evidence>
<dbReference type="GO" id="GO:0008270">
    <property type="term" value="F:zinc ion binding"/>
    <property type="evidence" value="ECO:0007669"/>
    <property type="project" value="UniProtKB-KW"/>
</dbReference>
<accession>A0A6J1N6Z0</accession>
<keyword evidence="7 10" id="KW-0804">Transcription</keyword>
<dbReference type="PANTHER" id="PTHR24083">
    <property type="entry name" value="NUCLEAR HORMONE RECEPTOR"/>
    <property type="match status" value="1"/>
</dbReference>
<keyword evidence="13" id="KW-1185">Reference proteome</keyword>
<dbReference type="InterPro" id="IPR001723">
    <property type="entry name" value="Nuclear_hrmn_rcpt"/>
</dbReference>
<dbReference type="Pfam" id="PF00105">
    <property type="entry name" value="zf-C4"/>
    <property type="match status" value="1"/>
</dbReference>
<evidence type="ECO:0000313" key="13">
    <source>
        <dbReference type="Proteomes" id="UP001652582"/>
    </source>
</evidence>
<dbReference type="Gene3D" id="3.30.50.10">
    <property type="entry name" value="Erythroid Transcription Factor GATA-1, subunit A"/>
    <property type="match status" value="1"/>
</dbReference>
<keyword evidence="3 10" id="KW-0863">Zinc-finger</keyword>
<dbReference type="GeneID" id="112046360"/>
<sequence length="526" mass="60302">MEAKPEALCRVCGDKASGKHYGVPSCDGCRGFFKRSIRRNLDYICKENGRCVVDVSRRNQCQACRFSKCLRVNMKKDAVQHERAPRPMVDQHQLAFQKLRYNLTRQAPFLPTPNRMVLPNIPPYPYTTLTDRMHNSVLESAPFANIARVTESMSMDVSNLGILNNSNALGSFNPFKIPLFSTPVHYPMPHPGYLPTNMFYPSIINSENTLCSDSEKTIPNSLNCSLYQSLYHSDLSVKPDSQIPEKVKEDEVSSSEEANKINYRKEETNYTTHQHSPCNIELPTHQSAKHYEKYQHAVKMVKNGSIIVEQIKDTRGDQIDAIPNREENIDYKIKHHSVIPDIELYDPSAKLLIAMIKWLHTIMTFEQLSYGEQTCLLHSNWKELFILHSAQCSFYFDEDHVSSVITSKRPNIKEELRKMSTLFKKIALCRLDKTEFECLKTSLLFRTDALDCSRHAQIEIYQEKTLSQLQRHCAEKEAGRFGKLLLLLPSVCFVASRGLLELLLFSTPPPDDINSILTRILIYTAM</sequence>